<dbReference type="Proteomes" id="UP000477386">
    <property type="component" value="Unassembled WGS sequence"/>
</dbReference>
<proteinExistence type="predicted"/>
<gene>
    <name evidence="1" type="ORF">GK091_09615</name>
</gene>
<comment type="caution">
    <text evidence="1">The sequence shown here is derived from an EMBL/GenBank/DDBJ whole genome shotgun (WGS) entry which is preliminary data.</text>
</comment>
<sequence length="144" mass="16651">MTSLFGLFTLNTILAQTNPISREIAKPGQKVWVICYHVKSDKRAQYERFVHQLFWAGASKLTAEKDKQVFRQTRVLHPTKASPDGSYTYLFIMDPYIDGADYDIESLLRKMYGAKQASEYFKQFSTALMPKLGYEEYLVTQSKD</sequence>
<organism evidence="1 2">
    <name type="scientific">Spirosoma agri</name>
    <dbReference type="NCBI Taxonomy" id="1987381"/>
    <lineage>
        <taxon>Bacteria</taxon>
        <taxon>Pseudomonadati</taxon>
        <taxon>Bacteroidota</taxon>
        <taxon>Cytophagia</taxon>
        <taxon>Cytophagales</taxon>
        <taxon>Cytophagaceae</taxon>
        <taxon>Spirosoma</taxon>
    </lineage>
</organism>
<reference evidence="1 2" key="1">
    <citation type="submission" date="2020-02" db="EMBL/GenBank/DDBJ databases">
        <title>Draft genome sequence of two Spirosoma agri KCTC 52727 and Spirosoma terrae KCTC 52035.</title>
        <authorList>
            <person name="Rojas J."/>
            <person name="Ambika Manirajan B."/>
            <person name="Ratering S."/>
            <person name="Suarez C."/>
            <person name="Schnell S."/>
        </authorList>
    </citation>
    <scope>NUCLEOTIDE SEQUENCE [LARGE SCALE GENOMIC DNA]</scope>
    <source>
        <strain evidence="1 2">KCTC 52727</strain>
    </source>
</reference>
<evidence type="ECO:0000313" key="1">
    <source>
        <dbReference type="EMBL" id="NEU67135.1"/>
    </source>
</evidence>
<keyword evidence="2" id="KW-1185">Reference proteome</keyword>
<dbReference type="AlphaFoldDB" id="A0A6M0IHG7"/>
<evidence type="ECO:0000313" key="2">
    <source>
        <dbReference type="Proteomes" id="UP000477386"/>
    </source>
</evidence>
<protein>
    <submittedName>
        <fullName evidence="1">Uncharacterized protein</fullName>
    </submittedName>
</protein>
<name>A0A6M0IHG7_9BACT</name>
<accession>A0A6M0IHG7</accession>
<dbReference type="EMBL" id="JAAGNZ010000001">
    <property type="protein sequence ID" value="NEU67135.1"/>
    <property type="molecule type" value="Genomic_DNA"/>
</dbReference>